<dbReference type="PANTHER" id="PTHR21098:SF12">
    <property type="entry name" value="RIBOFLAVIN SYNTHASE"/>
    <property type="match status" value="1"/>
</dbReference>
<feature type="domain" description="Lumazine-binding" evidence="11">
    <location>
        <begin position="97"/>
        <end position="193"/>
    </location>
</feature>
<dbReference type="InterPro" id="IPR017938">
    <property type="entry name" value="Riboflavin_synthase-like_b-brl"/>
</dbReference>
<evidence type="ECO:0000256" key="10">
    <source>
        <dbReference type="PROSITE-ProRule" id="PRU00524"/>
    </source>
</evidence>
<dbReference type="Pfam" id="PF00677">
    <property type="entry name" value="Lum_binding"/>
    <property type="match status" value="2"/>
</dbReference>
<dbReference type="NCBIfam" id="NF006767">
    <property type="entry name" value="PRK09289.1"/>
    <property type="match status" value="1"/>
</dbReference>
<evidence type="ECO:0000256" key="6">
    <source>
        <dbReference type="ARBA" id="ARBA00022619"/>
    </source>
</evidence>
<dbReference type="OrthoDB" id="9788537at2"/>
<keyword evidence="8" id="KW-0677">Repeat</keyword>
<comment type="function">
    <text evidence="2">Catalyzes the dismutation of two molecules of 6,7-dimethyl-8-ribityllumazine, resulting in the formation of riboflavin and 5-amino-6-(D-ribitylamino)uracil.</text>
</comment>
<sequence length="196" mass="20810">MFTGIVEAVGRIKSVDAGGDTLRVHIDPGGMDLSDVAIGDSIAVNGACLTVAALENNSFAADISGETLNCTCGLSLFDNPVNLEKALQFSDRLDGHLVSGHVDGVAEVVQFRQTGDRCLLAIQAPEALLKYIAPKGSVTVDGVSLTVNQVTGLSFEVNLIPHTLQNTNFKYLEQGKKVNLEIDIVARYVARLLNQA</sequence>
<keyword evidence="6" id="KW-0686">Riboflavin biosynthesis</keyword>
<evidence type="ECO:0000313" key="12">
    <source>
        <dbReference type="EMBL" id="SDX48494.1"/>
    </source>
</evidence>
<evidence type="ECO:0000313" key="13">
    <source>
        <dbReference type="Proteomes" id="UP000198640"/>
    </source>
</evidence>
<dbReference type="GO" id="GO:0009231">
    <property type="term" value="P:riboflavin biosynthetic process"/>
    <property type="evidence" value="ECO:0007669"/>
    <property type="project" value="UniProtKB-KW"/>
</dbReference>
<keyword evidence="13" id="KW-1185">Reference proteome</keyword>
<dbReference type="Proteomes" id="UP000198640">
    <property type="component" value="Unassembled WGS sequence"/>
</dbReference>
<dbReference type="SUPFAM" id="SSF63380">
    <property type="entry name" value="Riboflavin synthase domain-like"/>
    <property type="match status" value="2"/>
</dbReference>
<feature type="repeat" description="Lumazine-binding" evidence="10">
    <location>
        <begin position="1"/>
        <end position="96"/>
    </location>
</feature>
<dbReference type="PANTHER" id="PTHR21098">
    <property type="entry name" value="RIBOFLAVIN SYNTHASE ALPHA CHAIN"/>
    <property type="match status" value="1"/>
</dbReference>
<dbReference type="Gene3D" id="2.40.30.20">
    <property type="match status" value="2"/>
</dbReference>
<dbReference type="CDD" id="cd00402">
    <property type="entry name" value="Riboflavin_synthase_like"/>
    <property type="match status" value="1"/>
</dbReference>
<dbReference type="InterPro" id="IPR023366">
    <property type="entry name" value="ATP_synth_asu-like_sf"/>
</dbReference>
<dbReference type="EMBL" id="FNOY01000002">
    <property type="protein sequence ID" value="SDX48494.1"/>
    <property type="molecule type" value="Genomic_DNA"/>
</dbReference>
<evidence type="ECO:0000256" key="8">
    <source>
        <dbReference type="ARBA" id="ARBA00022737"/>
    </source>
</evidence>
<dbReference type="InterPro" id="IPR001783">
    <property type="entry name" value="Lumazine-bd"/>
</dbReference>
<dbReference type="GO" id="GO:0004746">
    <property type="term" value="F:riboflavin synthase activity"/>
    <property type="evidence" value="ECO:0007669"/>
    <property type="project" value="UniProtKB-UniRule"/>
</dbReference>
<organism evidence="12 13">
    <name type="scientific">Nitrosomonas halophila</name>
    <dbReference type="NCBI Taxonomy" id="44576"/>
    <lineage>
        <taxon>Bacteria</taxon>
        <taxon>Pseudomonadati</taxon>
        <taxon>Pseudomonadota</taxon>
        <taxon>Betaproteobacteria</taxon>
        <taxon>Nitrosomonadales</taxon>
        <taxon>Nitrosomonadaceae</taxon>
        <taxon>Nitrosomonas</taxon>
    </lineage>
</organism>
<gene>
    <name evidence="12" type="ORF">SAMN05421881_100244</name>
</gene>
<dbReference type="EC" id="2.5.1.9" evidence="4 9"/>
<evidence type="ECO:0000259" key="11">
    <source>
        <dbReference type="PROSITE" id="PS51177"/>
    </source>
</evidence>
<dbReference type="FunFam" id="2.40.30.20:FF:000004">
    <property type="entry name" value="Riboflavin synthase, alpha subunit"/>
    <property type="match status" value="1"/>
</dbReference>
<feature type="domain" description="Lumazine-binding" evidence="11">
    <location>
        <begin position="1"/>
        <end position="96"/>
    </location>
</feature>
<dbReference type="STRING" id="44576.SAMN05421881_100244"/>
<dbReference type="PROSITE" id="PS51177">
    <property type="entry name" value="LUMAZINE_BIND"/>
    <property type="match status" value="2"/>
</dbReference>
<comment type="pathway">
    <text evidence="3">Cofactor biosynthesis; riboflavin biosynthesis; riboflavin from 2-hydroxy-3-oxobutyl phosphate and 5-amino-6-(D-ribitylamino)uracil: step 2/2.</text>
</comment>
<evidence type="ECO:0000256" key="3">
    <source>
        <dbReference type="ARBA" id="ARBA00004887"/>
    </source>
</evidence>
<dbReference type="RefSeq" id="WP_090411107.1">
    <property type="nucleotide sequence ID" value="NZ_FNOY01000002.1"/>
</dbReference>
<dbReference type="PIRSF" id="PIRSF000498">
    <property type="entry name" value="Riboflavin_syn_A"/>
    <property type="match status" value="1"/>
</dbReference>
<name>A0A1H3C4D6_9PROT</name>
<keyword evidence="7" id="KW-0808">Transferase</keyword>
<evidence type="ECO:0000256" key="1">
    <source>
        <dbReference type="ARBA" id="ARBA00000968"/>
    </source>
</evidence>
<dbReference type="NCBIfam" id="NF009566">
    <property type="entry name" value="PRK13020.1"/>
    <property type="match status" value="1"/>
</dbReference>
<evidence type="ECO:0000256" key="5">
    <source>
        <dbReference type="ARBA" id="ARBA00013950"/>
    </source>
</evidence>
<reference evidence="12 13" key="1">
    <citation type="submission" date="2016-10" db="EMBL/GenBank/DDBJ databases">
        <authorList>
            <person name="de Groot N.N."/>
        </authorList>
    </citation>
    <scope>NUCLEOTIDE SEQUENCE [LARGE SCALE GENOMIC DNA]</scope>
    <source>
        <strain evidence="12 13">Nm1</strain>
    </source>
</reference>
<evidence type="ECO:0000256" key="7">
    <source>
        <dbReference type="ARBA" id="ARBA00022679"/>
    </source>
</evidence>
<proteinExistence type="predicted"/>
<feature type="repeat" description="Lumazine-binding" evidence="10">
    <location>
        <begin position="97"/>
        <end position="193"/>
    </location>
</feature>
<dbReference type="InterPro" id="IPR026017">
    <property type="entry name" value="Lumazine-bd_dom"/>
</dbReference>
<comment type="catalytic activity">
    <reaction evidence="1">
        <text>2 6,7-dimethyl-8-(1-D-ribityl)lumazine + H(+) = 5-amino-6-(D-ribitylamino)uracil + riboflavin</text>
        <dbReference type="Rhea" id="RHEA:20772"/>
        <dbReference type="ChEBI" id="CHEBI:15378"/>
        <dbReference type="ChEBI" id="CHEBI:15934"/>
        <dbReference type="ChEBI" id="CHEBI:57986"/>
        <dbReference type="ChEBI" id="CHEBI:58201"/>
        <dbReference type="EC" id="2.5.1.9"/>
    </reaction>
</comment>
<evidence type="ECO:0000256" key="9">
    <source>
        <dbReference type="NCBIfam" id="TIGR00187"/>
    </source>
</evidence>
<dbReference type="AlphaFoldDB" id="A0A1H3C4D6"/>
<evidence type="ECO:0000256" key="2">
    <source>
        <dbReference type="ARBA" id="ARBA00002803"/>
    </source>
</evidence>
<accession>A0A1H3C4D6</accession>
<dbReference type="NCBIfam" id="TIGR00187">
    <property type="entry name" value="ribE"/>
    <property type="match status" value="1"/>
</dbReference>
<protein>
    <recommendedName>
        <fullName evidence="5 9">Riboflavin synthase</fullName>
        <ecNumber evidence="4 9">2.5.1.9</ecNumber>
    </recommendedName>
</protein>
<evidence type="ECO:0000256" key="4">
    <source>
        <dbReference type="ARBA" id="ARBA00012827"/>
    </source>
</evidence>